<keyword evidence="4" id="KW-0238">DNA-binding</keyword>
<keyword evidence="5" id="KW-0804">Transcription</keyword>
<dbReference type="PANTHER" id="PTHR46577">
    <property type="entry name" value="HTH-TYPE TRANSCRIPTIONAL REGULATORY PROTEIN GABR"/>
    <property type="match status" value="1"/>
</dbReference>
<proteinExistence type="inferred from homology"/>
<evidence type="ECO:0000313" key="8">
    <source>
        <dbReference type="Proteomes" id="UP000051863"/>
    </source>
</evidence>
<dbReference type="PANTHER" id="PTHR46577:SF1">
    <property type="entry name" value="HTH-TYPE TRANSCRIPTIONAL REGULATORY PROTEIN GABR"/>
    <property type="match status" value="1"/>
</dbReference>
<dbReference type="SMART" id="SM00345">
    <property type="entry name" value="HTH_GNTR"/>
    <property type="match status" value="1"/>
</dbReference>
<dbReference type="InterPro" id="IPR000524">
    <property type="entry name" value="Tscrpt_reg_HTH_GntR"/>
</dbReference>
<dbReference type="PROSITE" id="PS50949">
    <property type="entry name" value="HTH_GNTR"/>
    <property type="match status" value="1"/>
</dbReference>
<accession>A0A0R0CC20</accession>
<protein>
    <recommendedName>
        <fullName evidence="6">HTH gntR-type domain-containing protein</fullName>
    </recommendedName>
</protein>
<evidence type="ECO:0000313" key="7">
    <source>
        <dbReference type="EMBL" id="KRG66741.1"/>
    </source>
</evidence>
<dbReference type="InterPro" id="IPR015424">
    <property type="entry name" value="PyrdxlP-dep_Trfase"/>
</dbReference>
<dbReference type="GO" id="GO:0003677">
    <property type="term" value="F:DNA binding"/>
    <property type="evidence" value="ECO:0007669"/>
    <property type="project" value="UniProtKB-KW"/>
</dbReference>
<comment type="similarity">
    <text evidence="1">In the C-terminal section; belongs to the class-I pyridoxal-phosphate-dependent aminotransferase family.</text>
</comment>
<evidence type="ECO:0000256" key="4">
    <source>
        <dbReference type="ARBA" id="ARBA00023125"/>
    </source>
</evidence>
<dbReference type="AlphaFoldDB" id="A0A0R0CC20"/>
<dbReference type="SUPFAM" id="SSF46785">
    <property type="entry name" value="Winged helix' DNA-binding domain"/>
    <property type="match status" value="1"/>
</dbReference>
<dbReference type="Gene3D" id="3.40.640.10">
    <property type="entry name" value="Type I PLP-dependent aspartate aminotransferase-like (Major domain)"/>
    <property type="match status" value="1"/>
</dbReference>
<dbReference type="GO" id="GO:0003700">
    <property type="term" value="F:DNA-binding transcription factor activity"/>
    <property type="evidence" value="ECO:0007669"/>
    <property type="project" value="InterPro"/>
</dbReference>
<evidence type="ECO:0000256" key="1">
    <source>
        <dbReference type="ARBA" id="ARBA00005384"/>
    </source>
</evidence>
<dbReference type="RefSeq" id="WP_057629182.1">
    <property type="nucleotide sequence ID" value="NZ_LDJJ01000041.1"/>
</dbReference>
<reference evidence="7 8" key="1">
    <citation type="submission" date="2015-05" db="EMBL/GenBank/DDBJ databases">
        <title>Genome sequencing and analysis of members of genus Stenotrophomonas.</title>
        <authorList>
            <person name="Patil P.P."/>
            <person name="Midha S."/>
            <person name="Patil P.B."/>
        </authorList>
    </citation>
    <scope>NUCLEOTIDE SEQUENCE [LARGE SCALE GENOMIC DNA]</scope>
    <source>
        <strain evidence="7 8">DSM 18941</strain>
    </source>
</reference>
<dbReference type="Pfam" id="PF00155">
    <property type="entry name" value="Aminotran_1_2"/>
    <property type="match status" value="1"/>
</dbReference>
<organism evidence="7 8">
    <name type="scientific">Stenotrophomonas terrae</name>
    <dbReference type="NCBI Taxonomy" id="405446"/>
    <lineage>
        <taxon>Bacteria</taxon>
        <taxon>Pseudomonadati</taxon>
        <taxon>Pseudomonadota</taxon>
        <taxon>Gammaproteobacteria</taxon>
        <taxon>Lysobacterales</taxon>
        <taxon>Lysobacteraceae</taxon>
        <taxon>Stenotrophomonas</taxon>
    </lineage>
</organism>
<dbReference type="InterPro" id="IPR036390">
    <property type="entry name" value="WH_DNA-bd_sf"/>
</dbReference>
<dbReference type="OrthoDB" id="9808770at2"/>
<dbReference type="CDD" id="cd07377">
    <property type="entry name" value="WHTH_GntR"/>
    <property type="match status" value="1"/>
</dbReference>
<dbReference type="CDD" id="cd00609">
    <property type="entry name" value="AAT_like"/>
    <property type="match status" value="1"/>
</dbReference>
<evidence type="ECO:0000259" key="6">
    <source>
        <dbReference type="PROSITE" id="PS50949"/>
    </source>
</evidence>
<dbReference type="InterPro" id="IPR036388">
    <property type="entry name" value="WH-like_DNA-bd_sf"/>
</dbReference>
<dbReference type="InterPro" id="IPR015421">
    <property type="entry name" value="PyrdxlP-dep_Trfase_major"/>
</dbReference>
<dbReference type="PATRIC" id="fig|405446.3.peg.2193"/>
<dbReference type="SUPFAM" id="SSF53383">
    <property type="entry name" value="PLP-dependent transferases"/>
    <property type="match status" value="1"/>
</dbReference>
<dbReference type="GO" id="GO:0030170">
    <property type="term" value="F:pyridoxal phosphate binding"/>
    <property type="evidence" value="ECO:0007669"/>
    <property type="project" value="InterPro"/>
</dbReference>
<evidence type="ECO:0000256" key="5">
    <source>
        <dbReference type="ARBA" id="ARBA00023163"/>
    </source>
</evidence>
<dbReference type="InterPro" id="IPR051446">
    <property type="entry name" value="HTH_trans_reg/aminotransferase"/>
</dbReference>
<dbReference type="InterPro" id="IPR004839">
    <property type="entry name" value="Aminotransferase_I/II_large"/>
</dbReference>
<dbReference type="Pfam" id="PF00392">
    <property type="entry name" value="GntR"/>
    <property type="match status" value="1"/>
</dbReference>
<keyword evidence="3" id="KW-0805">Transcription regulation</keyword>
<gene>
    <name evidence="7" type="ORF">ABB27_12885</name>
</gene>
<keyword evidence="8" id="KW-1185">Reference proteome</keyword>
<sequence length="482" mass="51691">MREPVFPVPIHLPGASTGIGQALQSQLRDAIVSGRLHAGMRLPSTRKAALGLGIGRNTIISVYERLIAEGYLVGRVGACPEVAALRRAPPAQEPGLVDTALAASRLPTRWRGQLADHGAIAAAQDSFRTGMPDARYFPHPRWRQLMQRSIRQWARRPFCYPASQGMPELRQAIARHVSFARAISCSPDDVIVTSGATQAFALLAQVLVEGGASKVAVEWPGYPATANAFAAAGAALLHVPVDAQGLCVEQIPADAGIVCVTPSHQSPCGVALSPSRRGALLDHAQRSNALIIEDDYDGEFRYGARPLDALKTLDVQGRVFYVGTFSKSMFPSLRLGYIIAPGWAREALVTAKHATDPHGSDVVQTALAAFINEGDLARHVRRMQREYARRRSLILAALQGPLSAWLFPLHSEAGLHLAAQVHEGVDSQQVLAAARRHLPGIASIAELAQAPAAAPGLVFGFGCIEVEKVAEYLWTFTAALTR</sequence>
<evidence type="ECO:0000256" key="2">
    <source>
        <dbReference type="ARBA" id="ARBA00022898"/>
    </source>
</evidence>
<dbReference type="EMBL" id="LDJJ01000041">
    <property type="protein sequence ID" value="KRG66741.1"/>
    <property type="molecule type" value="Genomic_DNA"/>
</dbReference>
<evidence type="ECO:0000256" key="3">
    <source>
        <dbReference type="ARBA" id="ARBA00023015"/>
    </source>
</evidence>
<comment type="caution">
    <text evidence="7">The sequence shown here is derived from an EMBL/GenBank/DDBJ whole genome shotgun (WGS) entry which is preliminary data.</text>
</comment>
<dbReference type="Proteomes" id="UP000051863">
    <property type="component" value="Unassembled WGS sequence"/>
</dbReference>
<keyword evidence="2" id="KW-0663">Pyridoxal phosphate</keyword>
<feature type="domain" description="HTH gntR-type" evidence="6">
    <location>
        <begin position="17"/>
        <end position="85"/>
    </location>
</feature>
<dbReference type="Gene3D" id="1.10.10.10">
    <property type="entry name" value="Winged helix-like DNA-binding domain superfamily/Winged helix DNA-binding domain"/>
    <property type="match status" value="1"/>
</dbReference>
<name>A0A0R0CC20_9GAMM</name>